<evidence type="ECO:0000313" key="2">
    <source>
        <dbReference type="Proteomes" id="UP000002964"/>
    </source>
</evidence>
<gene>
    <name evidence="1" type="ORF">Thi970DRAFT_02552</name>
</gene>
<keyword evidence="2" id="KW-1185">Reference proteome</keyword>
<dbReference type="OrthoDB" id="5524515at2"/>
<accession>H8Z091</accession>
<organism evidence="1 2">
    <name type="scientific">Thiorhodovibrio frisius</name>
    <dbReference type="NCBI Taxonomy" id="631362"/>
    <lineage>
        <taxon>Bacteria</taxon>
        <taxon>Pseudomonadati</taxon>
        <taxon>Pseudomonadota</taxon>
        <taxon>Gammaproteobacteria</taxon>
        <taxon>Chromatiales</taxon>
        <taxon>Chromatiaceae</taxon>
        <taxon>Thiorhodovibrio</taxon>
    </lineage>
</organism>
<dbReference type="RefSeq" id="WP_009149000.1">
    <property type="nucleotide sequence ID" value="NZ_CP121471.1"/>
</dbReference>
<reference evidence="1 2" key="2">
    <citation type="submission" date="2011-11" db="EMBL/GenBank/DDBJ databases">
        <authorList>
            <consortium name="US DOE Joint Genome Institute"/>
            <person name="Lucas S."/>
            <person name="Han J."/>
            <person name="Lapidus A."/>
            <person name="Cheng J.-F."/>
            <person name="Goodwin L."/>
            <person name="Pitluck S."/>
            <person name="Peters L."/>
            <person name="Ovchinnikova G."/>
            <person name="Zhang X."/>
            <person name="Detter J.C."/>
            <person name="Han C."/>
            <person name="Tapia R."/>
            <person name="Land M."/>
            <person name="Hauser L."/>
            <person name="Kyrpides N."/>
            <person name="Ivanova N."/>
            <person name="Pagani I."/>
            <person name="Vogl K."/>
            <person name="Liu Z."/>
            <person name="Overmann J."/>
            <person name="Frigaard N.-U."/>
            <person name="Bryant D."/>
            <person name="Woyke T."/>
        </authorList>
    </citation>
    <scope>NUCLEOTIDE SEQUENCE [LARGE SCALE GENOMIC DNA]</scope>
    <source>
        <strain evidence="1 2">970</strain>
    </source>
</reference>
<dbReference type="AlphaFoldDB" id="H8Z091"/>
<evidence type="ECO:0000313" key="1">
    <source>
        <dbReference type="EMBL" id="EIC22299.1"/>
    </source>
</evidence>
<dbReference type="HOGENOM" id="CLU_189892_0_0_6"/>
<dbReference type="STRING" id="631362.Thi970DRAFT_02552"/>
<dbReference type="Proteomes" id="UP000002964">
    <property type="component" value="Unassembled WGS sequence"/>
</dbReference>
<protein>
    <submittedName>
        <fullName evidence="1">Uncharacterized protein</fullName>
    </submittedName>
</protein>
<sequence>MTQLFEQAMAEVAKRPAMVQDAIATLVLDELRDNAHWQEVFDHTSDAQWDAMVQQVLAEIDNGRTEPLASIIDDSSH</sequence>
<name>H8Z091_9GAMM</name>
<proteinExistence type="predicted"/>
<dbReference type="EMBL" id="JH603169">
    <property type="protein sequence ID" value="EIC22299.1"/>
    <property type="molecule type" value="Genomic_DNA"/>
</dbReference>
<reference evidence="2" key="1">
    <citation type="submission" date="2011-06" db="EMBL/GenBank/DDBJ databases">
        <authorList>
            <consortium name="US DOE Joint Genome Institute (JGI-PGF)"/>
            <person name="Lucas S."/>
            <person name="Han J."/>
            <person name="Lapidus A."/>
            <person name="Cheng J.-F."/>
            <person name="Goodwin L."/>
            <person name="Pitluck S."/>
            <person name="Peters L."/>
            <person name="Land M.L."/>
            <person name="Hauser L."/>
            <person name="Vogl K."/>
            <person name="Liu Z."/>
            <person name="Overmann J."/>
            <person name="Frigaard N.-U."/>
            <person name="Bryant D.A."/>
            <person name="Woyke T.J."/>
        </authorList>
    </citation>
    <scope>NUCLEOTIDE SEQUENCE [LARGE SCALE GENOMIC DNA]</scope>
    <source>
        <strain evidence="2">970</strain>
    </source>
</reference>